<name>A0A0S4JD91_BODSA</name>
<dbReference type="Pfam" id="PF00069">
    <property type="entry name" value="Pkinase"/>
    <property type="match status" value="1"/>
</dbReference>
<keyword evidence="5" id="KW-0418">Kinase</keyword>
<evidence type="ECO:0000313" key="5">
    <source>
        <dbReference type="EMBL" id="CUG89530.1"/>
    </source>
</evidence>
<gene>
    <name evidence="5" type="ORF">BSAL_21910</name>
</gene>
<dbReference type="Gene3D" id="1.10.510.10">
    <property type="entry name" value="Transferase(Phosphotransferase) domain 1"/>
    <property type="match status" value="1"/>
</dbReference>
<dbReference type="OMA" id="HAHENLI"/>
<dbReference type="GO" id="GO:0016020">
    <property type="term" value="C:membrane"/>
    <property type="evidence" value="ECO:0007669"/>
    <property type="project" value="UniProtKB-SubCell"/>
</dbReference>
<evidence type="ECO:0000313" key="6">
    <source>
        <dbReference type="Proteomes" id="UP000051952"/>
    </source>
</evidence>
<dbReference type="Proteomes" id="UP000051952">
    <property type="component" value="Unassembled WGS sequence"/>
</dbReference>
<feature type="region of interest" description="Disordered" evidence="2">
    <location>
        <begin position="434"/>
        <end position="464"/>
    </location>
</feature>
<dbReference type="SUPFAM" id="SSF55073">
    <property type="entry name" value="Nucleotide cyclase"/>
    <property type="match status" value="1"/>
</dbReference>
<dbReference type="InterPro" id="IPR050167">
    <property type="entry name" value="Ser_Thr_protein_kinase"/>
</dbReference>
<dbReference type="GO" id="GO:0005737">
    <property type="term" value="C:cytoplasm"/>
    <property type="evidence" value="ECO:0007669"/>
    <property type="project" value="TreeGrafter"/>
</dbReference>
<sequence length="1385" mass="150173">KYAMTSGDDAANVILSVTEDQAEAFATATLRSAVAGHSLFSSRLNHRSCRTLEGESLAAHTDFFSDDRSILGMYTQAAYEFYLVQPLRVNPYDPSSYQWNSCGCLSLDNLCYVDINNLMTRATYSKYNGWGEGGVEGIQNTSMVHPRAFIMSNFSDLVGLLTRQVPIRWGSKIPLVLDNVSSVGRGNLPLTLLPHAVCVEWNSTNNCVRAHIIEVRIDAILGEALRQGATSSTSDNYVGLYDVSVYIQLTALMPLSNPTGNPGMLDSALRSFMSLCATGPGNFSSRCPSRRIEVMGDYISSATLITIGQHDDFSLVFVEITPKSDYYGQIRDLGTMGFGFGLGAVGIVVVIFLMNAFCVAASFRRLARDIRHLATISPNSVQEGGAVESARFIIPEVRELHEAFLSLRNKVRNLRRFIPQGVLDDPLDFELRGNIGGGNDAGSPNGDAESSYSASSATMPEYQPVGSATEKRFLRLHTQLPRVTGAGDFTKQVSFPNVHRKVAVSTAAAKRTGMMLSPNRYVSRTGTILVISVAIPSSIDQEELEGMLSHIMDEIITATSEHGGTIEVLRPDHIVVCFNAEGRHSQAWLHATAASDCALDIIESLPEYLRSMIVCALDSGEYWIGSCGSNQRLSRAIFGPRLQTCEQLAILSSVALGSKIVLSDRTAAFLSSQRITFPVDMVSFTSGDIQGTKLLVHELPLPSLLQEQPAQLVHKDKNAYRDAFSALIDGRLVEAQKALHSITCPPFAAHAKRLLKYSNVLMDSTASRATHTTMAANAMASSRSSACNALCHAYVRPQTSSWDMFGTNRQQQNQRSTSMGAMLQSFESGDGVHVTESSTTNRLSQTGSTPKLRAAQNSGNRPPTIDDRESLQHSNMGSLPGSDSVHKRLMLGPAQRGGAAASVSRSTPTEFSTTTASTTTKSAMQPDLPISLPQHQQQSSTATIVAVDPATTFHDADGVLWHRAQAAIGQSVAHNSQLYVVVSSNTGALLCAKALWLGSPVNVMDVHEEDEPSITATRRTALSRRILHLALEAISSTMELQSTHAHENLIRSHPIAAVGAAENDDAATQWFVYVCDFMSLGSVLDVQRKFGYIPFSAVRRHASDILRGLTHLHSLVQRADDIEDDTGAHHPVAANPMDMLLNADGNDEFGAGIPPPSTPVRVITSRASQVHGNLRTCNVLIGADGACKLSDYGPHFFMESYLQRLWSRLHTAANEHGDSLRYGVFKECPVVPYAAPELLVPYVAGTWKPGDSSASRLASLTTPASDVFSFGVVLYEIVTKSLPWSRADSTGRMSPLNENTIRNDAMALQLRVATMQRALDANAAPFPTPCTIYVDPELIQQSLGSAVASGTQEHITDIITSCLQMKPEDRPSASTLAQHPLFLMW</sequence>
<evidence type="ECO:0000256" key="3">
    <source>
        <dbReference type="SAM" id="Phobius"/>
    </source>
</evidence>
<dbReference type="InterPro" id="IPR029787">
    <property type="entry name" value="Nucleotide_cyclase"/>
</dbReference>
<protein>
    <submittedName>
        <fullName evidence="5">Protein kinase, putative</fullName>
    </submittedName>
</protein>
<keyword evidence="3" id="KW-0812">Transmembrane</keyword>
<feature type="compositionally biased region" description="Polar residues" evidence="2">
    <location>
        <begin position="835"/>
        <end position="861"/>
    </location>
</feature>
<dbReference type="InterPro" id="IPR011009">
    <property type="entry name" value="Kinase-like_dom_sf"/>
</dbReference>
<keyword evidence="6" id="KW-1185">Reference proteome</keyword>
<dbReference type="GO" id="GO:0004672">
    <property type="term" value="F:protein kinase activity"/>
    <property type="evidence" value="ECO:0007669"/>
    <property type="project" value="InterPro"/>
</dbReference>
<keyword evidence="3" id="KW-1133">Transmembrane helix</keyword>
<evidence type="ECO:0000259" key="4">
    <source>
        <dbReference type="PROSITE" id="PS50011"/>
    </source>
</evidence>
<dbReference type="PROSITE" id="PS50011">
    <property type="entry name" value="PROTEIN_KINASE_DOM"/>
    <property type="match status" value="1"/>
</dbReference>
<keyword evidence="3" id="KW-0472">Membrane</keyword>
<dbReference type="PANTHER" id="PTHR23257">
    <property type="entry name" value="SERINE-THREONINE PROTEIN KINASE"/>
    <property type="match status" value="1"/>
</dbReference>
<dbReference type="GO" id="GO:0005524">
    <property type="term" value="F:ATP binding"/>
    <property type="evidence" value="ECO:0007669"/>
    <property type="project" value="InterPro"/>
</dbReference>
<evidence type="ECO:0000256" key="1">
    <source>
        <dbReference type="ARBA" id="ARBA00004167"/>
    </source>
</evidence>
<comment type="subcellular location">
    <subcellularLocation>
        <location evidence="1">Membrane</location>
        <topology evidence="1">Single-pass membrane protein</topology>
    </subcellularLocation>
</comment>
<reference evidence="6" key="1">
    <citation type="submission" date="2015-09" db="EMBL/GenBank/DDBJ databases">
        <authorList>
            <consortium name="Pathogen Informatics"/>
        </authorList>
    </citation>
    <scope>NUCLEOTIDE SEQUENCE [LARGE SCALE GENOMIC DNA]</scope>
    <source>
        <strain evidence="6">Lake Konstanz</strain>
    </source>
</reference>
<keyword evidence="5" id="KW-0808">Transferase</keyword>
<evidence type="ECO:0000256" key="2">
    <source>
        <dbReference type="SAM" id="MobiDB-lite"/>
    </source>
</evidence>
<dbReference type="PANTHER" id="PTHR23257:SF958">
    <property type="entry name" value="SERINE_THREONINE-PROTEIN KINASE WNK4"/>
    <property type="match status" value="1"/>
</dbReference>
<dbReference type="OrthoDB" id="1890790at2759"/>
<dbReference type="VEuPathDB" id="TriTrypDB:BSAL_21910"/>
<accession>A0A0S4JD91</accession>
<feature type="non-terminal residue" evidence="5">
    <location>
        <position position="1"/>
    </location>
</feature>
<feature type="transmembrane region" description="Helical" evidence="3">
    <location>
        <begin position="338"/>
        <end position="363"/>
    </location>
</feature>
<dbReference type="GO" id="GO:0007165">
    <property type="term" value="P:signal transduction"/>
    <property type="evidence" value="ECO:0007669"/>
    <property type="project" value="TreeGrafter"/>
</dbReference>
<dbReference type="EMBL" id="CYKH01001748">
    <property type="protein sequence ID" value="CUG89530.1"/>
    <property type="molecule type" value="Genomic_DNA"/>
</dbReference>
<feature type="region of interest" description="Disordered" evidence="2">
    <location>
        <begin position="828"/>
        <end position="925"/>
    </location>
</feature>
<feature type="compositionally biased region" description="Polar residues" evidence="2">
    <location>
        <begin position="448"/>
        <end position="458"/>
    </location>
</feature>
<feature type="compositionally biased region" description="Low complexity" evidence="2">
    <location>
        <begin position="904"/>
        <end position="922"/>
    </location>
</feature>
<organism evidence="5 6">
    <name type="scientific">Bodo saltans</name>
    <name type="common">Flagellated protozoan</name>
    <dbReference type="NCBI Taxonomy" id="75058"/>
    <lineage>
        <taxon>Eukaryota</taxon>
        <taxon>Discoba</taxon>
        <taxon>Euglenozoa</taxon>
        <taxon>Kinetoplastea</taxon>
        <taxon>Metakinetoplastina</taxon>
        <taxon>Eubodonida</taxon>
        <taxon>Bodonidae</taxon>
        <taxon>Bodo</taxon>
    </lineage>
</organism>
<feature type="domain" description="Protein kinase" evidence="4">
    <location>
        <begin position="989"/>
        <end position="1382"/>
    </location>
</feature>
<dbReference type="InterPro" id="IPR000719">
    <property type="entry name" value="Prot_kinase_dom"/>
</dbReference>
<dbReference type="SUPFAM" id="SSF56112">
    <property type="entry name" value="Protein kinase-like (PK-like)"/>
    <property type="match status" value="1"/>
</dbReference>
<dbReference type="Gene3D" id="3.30.70.1230">
    <property type="entry name" value="Nucleotide cyclase"/>
    <property type="match status" value="1"/>
</dbReference>
<proteinExistence type="predicted"/>